<keyword evidence="1" id="KW-0472">Membrane</keyword>
<evidence type="ECO:0000256" key="1">
    <source>
        <dbReference type="SAM" id="Phobius"/>
    </source>
</evidence>
<evidence type="ECO:0000313" key="3">
    <source>
        <dbReference type="Proteomes" id="UP000728032"/>
    </source>
</evidence>
<reference evidence="2" key="1">
    <citation type="submission" date="2020-11" db="EMBL/GenBank/DDBJ databases">
        <authorList>
            <person name="Tran Van P."/>
        </authorList>
    </citation>
    <scope>NUCLEOTIDE SEQUENCE</scope>
</reference>
<feature type="transmembrane region" description="Helical" evidence="1">
    <location>
        <begin position="468"/>
        <end position="493"/>
    </location>
</feature>
<feature type="non-terminal residue" evidence="2">
    <location>
        <position position="1"/>
    </location>
</feature>
<proteinExistence type="predicted"/>
<sequence length="513" mass="56915">MVDTVISLGRVLPKKTQNVTLIYVNHLYSIRANMVAKQIKHKNRGQYCLSGNVEKTEGSRQCACDDAAGYVFDATKKQCVLKPICGEGGVGRKDCDSKKALCFLNLDDPTQKYQCACPRGTIKDENQICVNVCDLKSRREMCAAVNAECNPDADDTKHTEVDQFCRCKPGLMFYNKRCVATQYSVTFSLKLKYIKDNHKIYVPFALQTQPSSGVDFSKHTKPMEDIDGIYQEIENLNTLNGKLESAKLDDANKWKLWTEIEKRMRNLLSNMNDIFKVGGNADDAIVLQTFDYNPNGDYYTCQFSVVFNGNARVSHAIKEYFTTDLCHDPVVKGSTECFMSVYDETGPKPSFDIPTDPTKSDKFLVPKSDLDVKDLCKGLCGTSEAGKCLQNTTETDDGGTSVAGCQCNKGYTLIASKNLCSPNCDGYECNGHGKPKRLDDDIGKGQCGCDCEEKYYGENCKDEYSAAMGGWIAGIVILAVAVVIASIAAGVFWRRAKKQSNAPVVLNRMQRER</sequence>
<dbReference type="Proteomes" id="UP000728032">
    <property type="component" value="Unassembled WGS sequence"/>
</dbReference>
<gene>
    <name evidence="2" type="ORF">ONB1V03_LOCUS3794</name>
</gene>
<keyword evidence="1" id="KW-0812">Transmembrane</keyword>
<keyword evidence="3" id="KW-1185">Reference proteome</keyword>
<dbReference type="AlphaFoldDB" id="A0A7R9LJM5"/>
<name>A0A7R9LJM5_9ACAR</name>
<dbReference type="EMBL" id="CAJPVJ010001192">
    <property type="protein sequence ID" value="CAG2164236.1"/>
    <property type="molecule type" value="Genomic_DNA"/>
</dbReference>
<dbReference type="InterPro" id="IPR009030">
    <property type="entry name" value="Growth_fac_rcpt_cys_sf"/>
</dbReference>
<dbReference type="OrthoDB" id="6536641at2759"/>
<dbReference type="EMBL" id="OC916017">
    <property type="protein sequence ID" value="CAD7642810.1"/>
    <property type="molecule type" value="Genomic_DNA"/>
</dbReference>
<evidence type="ECO:0000313" key="2">
    <source>
        <dbReference type="EMBL" id="CAD7642810.1"/>
    </source>
</evidence>
<organism evidence="2">
    <name type="scientific">Oppiella nova</name>
    <dbReference type="NCBI Taxonomy" id="334625"/>
    <lineage>
        <taxon>Eukaryota</taxon>
        <taxon>Metazoa</taxon>
        <taxon>Ecdysozoa</taxon>
        <taxon>Arthropoda</taxon>
        <taxon>Chelicerata</taxon>
        <taxon>Arachnida</taxon>
        <taxon>Acari</taxon>
        <taxon>Acariformes</taxon>
        <taxon>Sarcoptiformes</taxon>
        <taxon>Oribatida</taxon>
        <taxon>Brachypylina</taxon>
        <taxon>Oppioidea</taxon>
        <taxon>Oppiidae</taxon>
        <taxon>Oppiella</taxon>
    </lineage>
</organism>
<dbReference type="SUPFAM" id="SSF57184">
    <property type="entry name" value="Growth factor receptor domain"/>
    <property type="match status" value="1"/>
</dbReference>
<protein>
    <submittedName>
        <fullName evidence="2">Uncharacterized protein</fullName>
    </submittedName>
</protein>
<keyword evidence="1" id="KW-1133">Transmembrane helix</keyword>
<accession>A0A7R9LJM5</accession>